<dbReference type="Proteomes" id="UP000789831">
    <property type="component" value="Unassembled WGS sequence"/>
</dbReference>
<name>A0A9N9HCZ8_9GLOM</name>
<feature type="signal peptide" evidence="1">
    <location>
        <begin position="1"/>
        <end position="19"/>
    </location>
</feature>
<sequence length="166" mass="19234">MLSILKFLLSFIIIGAVLARIGQDNTLFSSKVKIHDGSNSVKTNSLLPDQKYSTETNIDTKENTKLVFSSVTPLSSLPRPNIPISNTNMKQRKTLPSFTKEAKAPHEQFFRYTTPYKRIFLDFGDYGNFIPYIHIDKLGKRFKFGPDFEHRLFGRRRFYEELYGDI</sequence>
<evidence type="ECO:0000313" key="3">
    <source>
        <dbReference type="Proteomes" id="UP000789831"/>
    </source>
</evidence>
<reference evidence="2" key="1">
    <citation type="submission" date="2021-06" db="EMBL/GenBank/DDBJ databases">
        <authorList>
            <person name="Kallberg Y."/>
            <person name="Tangrot J."/>
            <person name="Rosling A."/>
        </authorList>
    </citation>
    <scope>NUCLEOTIDE SEQUENCE</scope>
    <source>
        <strain evidence="2">MT106</strain>
    </source>
</reference>
<evidence type="ECO:0000256" key="1">
    <source>
        <dbReference type="SAM" id="SignalP"/>
    </source>
</evidence>
<dbReference type="AlphaFoldDB" id="A0A9N9HCZ8"/>
<organism evidence="2 3">
    <name type="scientific">Ambispora gerdemannii</name>
    <dbReference type="NCBI Taxonomy" id="144530"/>
    <lineage>
        <taxon>Eukaryota</taxon>
        <taxon>Fungi</taxon>
        <taxon>Fungi incertae sedis</taxon>
        <taxon>Mucoromycota</taxon>
        <taxon>Glomeromycotina</taxon>
        <taxon>Glomeromycetes</taxon>
        <taxon>Archaeosporales</taxon>
        <taxon>Ambisporaceae</taxon>
        <taxon>Ambispora</taxon>
    </lineage>
</organism>
<keyword evidence="1" id="KW-0732">Signal</keyword>
<keyword evidence="3" id="KW-1185">Reference proteome</keyword>
<dbReference type="EMBL" id="CAJVPL010008722">
    <property type="protein sequence ID" value="CAG8675348.1"/>
    <property type="molecule type" value="Genomic_DNA"/>
</dbReference>
<evidence type="ECO:0000313" key="2">
    <source>
        <dbReference type="EMBL" id="CAG8675348.1"/>
    </source>
</evidence>
<feature type="chain" id="PRO_5040266666" evidence="1">
    <location>
        <begin position="20"/>
        <end position="166"/>
    </location>
</feature>
<comment type="caution">
    <text evidence="2">The sequence shown here is derived from an EMBL/GenBank/DDBJ whole genome shotgun (WGS) entry which is preliminary data.</text>
</comment>
<protein>
    <submittedName>
        <fullName evidence="2">1958_t:CDS:1</fullName>
    </submittedName>
</protein>
<proteinExistence type="predicted"/>
<gene>
    <name evidence="2" type="ORF">AGERDE_LOCUS12438</name>
</gene>
<accession>A0A9N9HCZ8</accession>